<evidence type="ECO:0000313" key="3">
    <source>
        <dbReference type="EMBL" id="SCY67140.1"/>
    </source>
</evidence>
<evidence type="ECO:0000313" key="4">
    <source>
        <dbReference type="Proteomes" id="UP000183104"/>
    </source>
</evidence>
<dbReference type="PATRIC" id="fig|381306.5.peg.602"/>
<proteinExistence type="predicted"/>
<dbReference type="STRING" id="381306.AN478_11720"/>
<reference evidence="4" key="1">
    <citation type="submission" date="2016-10" db="EMBL/GenBank/DDBJ databases">
        <authorList>
            <person name="Varghese N."/>
        </authorList>
    </citation>
    <scope>NUCLEOTIDE SEQUENCE [LARGE SCALE GENOMIC DNA]</scope>
    <source>
        <strain evidence="4">HL 19</strain>
    </source>
</reference>
<feature type="domain" description="Thioredoxin-like fold" evidence="2">
    <location>
        <begin position="1"/>
        <end position="78"/>
    </location>
</feature>
<keyword evidence="1" id="KW-0472">Membrane</keyword>
<keyword evidence="1" id="KW-1133">Transmembrane helix</keyword>
<dbReference type="SUPFAM" id="SSF52833">
    <property type="entry name" value="Thioredoxin-like"/>
    <property type="match status" value="1"/>
</dbReference>
<protein>
    <submittedName>
        <fullName evidence="3">Thioredoxin domain-containing protein</fullName>
    </submittedName>
</protein>
<feature type="transmembrane region" description="Helical" evidence="1">
    <location>
        <begin position="168"/>
        <end position="186"/>
    </location>
</feature>
<evidence type="ECO:0000259" key="2">
    <source>
        <dbReference type="Pfam" id="PF13192"/>
    </source>
</evidence>
<organism evidence="3 4">
    <name type="scientific">Thiohalorhabdus denitrificans</name>
    <dbReference type="NCBI Taxonomy" id="381306"/>
    <lineage>
        <taxon>Bacteria</taxon>
        <taxon>Pseudomonadati</taxon>
        <taxon>Pseudomonadota</taxon>
        <taxon>Gammaproteobacteria</taxon>
        <taxon>Thiohalorhabdales</taxon>
        <taxon>Thiohalorhabdaceae</taxon>
        <taxon>Thiohalorhabdus</taxon>
    </lineage>
</organism>
<name>A0A0P9CKC4_9GAMM</name>
<dbReference type="OrthoDB" id="14695at2"/>
<dbReference type="InterPro" id="IPR012336">
    <property type="entry name" value="Thioredoxin-like_fold"/>
</dbReference>
<dbReference type="Pfam" id="PF13192">
    <property type="entry name" value="Thioredoxin_3"/>
    <property type="match status" value="1"/>
</dbReference>
<feature type="transmembrane region" description="Helical" evidence="1">
    <location>
        <begin position="192"/>
        <end position="212"/>
    </location>
</feature>
<dbReference type="Proteomes" id="UP000183104">
    <property type="component" value="Unassembled WGS sequence"/>
</dbReference>
<evidence type="ECO:0000256" key="1">
    <source>
        <dbReference type="SAM" id="Phobius"/>
    </source>
</evidence>
<dbReference type="EMBL" id="FMUN01000012">
    <property type="protein sequence ID" value="SCY67140.1"/>
    <property type="molecule type" value="Genomic_DNA"/>
</dbReference>
<dbReference type="InterPro" id="IPR036927">
    <property type="entry name" value="Cyt_c_oxase-like_su1_sf"/>
</dbReference>
<keyword evidence="1" id="KW-0812">Transmembrane</keyword>
<feature type="transmembrane region" description="Helical" evidence="1">
    <location>
        <begin position="107"/>
        <end position="126"/>
    </location>
</feature>
<gene>
    <name evidence="3" type="ORF">SAMN05661077_0098</name>
</gene>
<dbReference type="AlphaFoldDB" id="A0A0P9CKC4"/>
<dbReference type="Gene3D" id="3.40.30.10">
    <property type="entry name" value="Glutaredoxin"/>
    <property type="match status" value="1"/>
</dbReference>
<sequence>MKVTLLVSEWCNVCPNAERVWRQVNDEKDFELEVLDVAQPEGRKVIAEKLIKTVPATLVDGELKKVGVPGAEEARELVRCAPPREGGAEGREEAAATMTMRRGPRHMVRSAVVYLALGGLSLVGWGDLLGGGIGLFHLFTYGFIAFMIFGVAEHMLPRFTGHPVRTGWLQAAQLGLLHGGLWLFVAGRWFDVIPVAGSGAALMWVGIGAAAARLMPLVWRPSTAEVAAERSSRTEAA</sequence>
<dbReference type="SUPFAM" id="SSF81442">
    <property type="entry name" value="Cytochrome c oxidase subunit I-like"/>
    <property type="match status" value="1"/>
</dbReference>
<dbReference type="RefSeq" id="WP_054966811.1">
    <property type="nucleotide sequence ID" value="NZ_FMUN01000012.1"/>
</dbReference>
<dbReference type="InterPro" id="IPR036249">
    <property type="entry name" value="Thioredoxin-like_sf"/>
</dbReference>
<accession>A0A0P9CKC4</accession>
<feature type="transmembrane region" description="Helical" evidence="1">
    <location>
        <begin position="138"/>
        <end position="156"/>
    </location>
</feature>
<keyword evidence="4" id="KW-1185">Reference proteome</keyword>